<dbReference type="AlphaFoldDB" id="A0A9P3CP89"/>
<dbReference type="GeneID" id="68294935"/>
<reference evidence="1 2" key="1">
    <citation type="submission" date="2021-01" db="EMBL/GenBank/DDBJ databases">
        <title>Cercospora kikuchii MAFF 305040 whole genome shotgun sequence.</title>
        <authorList>
            <person name="Kashiwa T."/>
            <person name="Suzuki T."/>
        </authorList>
    </citation>
    <scope>NUCLEOTIDE SEQUENCE [LARGE SCALE GENOMIC DNA]</scope>
    <source>
        <strain evidence="1 2">MAFF 305040</strain>
    </source>
</reference>
<protein>
    <submittedName>
        <fullName evidence="1">Uncharacterized protein</fullName>
    </submittedName>
</protein>
<sequence length="411" mass="46307">MILIDQQPPAPITPVDHHNVANQQSSPLLSLPSELRNAIYELLLIHDIRYPLHQRRRPHDRFCANILRTCKQVHAEAAPILYGENTFLAHANLLTTLPAFLLFKLPNNKTTLPPVLYPSVTKLIKRFFFHVRLDIDSRYTKEQATECFTGLEYLEIEVFQPSYGTCDFTVLKLLEGVRGVGKAVVGGSVGDGNYARWLELSMMSDLGAELDEYSEEYVGGDKAWDAWTNRGSVKPTNIHFQIVASLPKATSRPVARDEAENTLSSLDEFLVQVTTSKTLCAMLQPSLARLQDNSDIVMIVGDWSEMERVLETRHPEMNMARVANAVALLSDWAGKAKLGKKSEASAARSISEDFTSRRNTWSRSGIVQADDSVSLLDDDSLPSGPVRMESFNTAWNRRNESQERRSYRRLR</sequence>
<name>A0A9P3CP89_9PEZI</name>
<proteinExistence type="predicted"/>
<gene>
    <name evidence="1" type="ORF">CKM354_000936000</name>
</gene>
<evidence type="ECO:0000313" key="1">
    <source>
        <dbReference type="EMBL" id="GIZ46226.1"/>
    </source>
</evidence>
<organism evidence="1 2">
    <name type="scientific">Cercospora kikuchii</name>
    <dbReference type="NCBI Taxonomy" id="84275"/>
    <lineage>
        <taxon>Eukaryota</taxon>
        <taxon>Fungi</taxon>
        <taxon>Dikarya</taxon>
        <taxon>Ascomycota</taxon>
        <taxon>Pezizomycotina</taxon>
        <taxon>Dothideomycetes</taxon>
        <taxon>Dothideomycetidae</taxon>
        <taxon>Mycosphaerellales</taxon>
        <taxon>Mycosphaerellaceae</taxon>
        <taxon>Cercospora</taxon>
    </lineage>
</organism>
<dbReference type="Proteomes" id="UP000825890">
    <property type="component" value="Unassembled WGS sequence"/>
</dbReference>
<dbReference type="PANTHER" id="PTHR42085">
    <property type="entry name" value="F-BOX DOMAIN-CONTAINING PROTEIN"/>
    <property type="match status" value="1"/>
</dbReference>
<dbReference type="PANTHER" id="PTHR42085:SF4">
    <property type="entry name" value="F-BOX DOMAIN-CONTAINING PROTEIN"/>
    <property type="match status" value="1"/>
</dbReference>
<accession>A0A9P3CP89</accession>
<dbReference type="EMBL" id="BOLY01000006">
    <property type="protein sequence ID" value="GIZ46226.1"/>
    <property type="molecule type" value="Genomic_DNA"/>
</dbReference>
<evidence type="ECO:0000313" key="2">
    <source>
        <dbReference type="Proteomes" id="UP000825890"/>
    </source>
</evidence>
<dbReference type="RefSeq" id="XP_044660713.1">
    <property type="nucleotide sequence ID" value="XM_044804778.1"/>
</dbReference>
<keyword evidence="2" id="KW-1185">Reference proteome</keyword>
<dbReference type="OrthoDB" id="2951834at2759"/>
<comment type="caution">
    <text evidence="1">The sequence shown here is derived from an EMBL/GenBank/DDBJ whole genome shotgun (WGS) entry which is preliminary data.</text>
</comment>
<dbReference type="InterPro" id="IPR038883">
    <property type="entry name" value="AN11006-like"/>
</dbReference>